<evidence type="ECO:0000256" key="1">
    <source>
        <dbReference type="ARBA" id="ARBA00004533"/>
    </source>
</evidence>
<keyword evidence="8" id="KW-1185">Reference proteome</keyword>
<comment type="subcellular location">
    <subcellularLocation>
        <location evidence="1">Cell inner membrane</location>
    </subcellularLocation>
</comment>
<dbReference type="AlphaFoldDB" id="D7WCE0"/>
<proteinExistence type="predicted"/>
<comment type="caution">
    <text evidence="7">The sequence shown here is derived from an EMBL/GenBank/DDBJ whole genome shotgun (WGS) entry which is preliminary data.</text>
</comment>
<accession>D7WCE0</accession>
<dbReference type="HOGENOM" id="CLU_049421_3_0_11"/>
<evidence type="ECO:0000256" key="3">
    <source>
        <dbReference type="ARBA" id="ARBA00022519"/>
    </source>
</evidence>
<keyword evidence="2" id="KW-1003">Cell membrane</keyword>
<dbReference type="InterPro" id="IPR004960">
    <property type="entry name" value="LipA_acyltrans"/>
</dbReference>
<keyword evidence="3" id="KW-0997">Cell inner membrane</keyword>
<keyword evidence="6 7" id="KW-0012">Acyltransferase</keyword>
<dbReference type="GO" id="GO:0009247">
    <property type="term" value="P:glycolipid biosynthetic process"/>
    <property type="evidence" value="ECO:0007669"/>
    <property type="project" value="UniProtKB-ARBA"/>
</dbReference>
<organism evidence="7 8">
    <name type="scientific">Corynebacterium genitalium ATCC 33030</name>
    <dbReference type="NCBI Taxonomy" id="585529"/>
    <lineage>
        <taxon>Bacteria</taxon>
        <taxon>Bacillati</taxon>
        <taxon>Actinomycetota</taxon>
        <taxon>Actinomycetes</taxon>
        <taxon>Mycobacteriales</taxon>
        <taxon>Corynebacteriaceae</taxon>
        <taxon>Corynebacterium</taxon>
    </lineage>
</organism>
<dbReference type="PANTHER" id="PTHR30606">
    <property type="entry name" value="LIPID A BIOSYNTHESIS LAUROYL ACYLTRANSFERASE"/>
    <property type="match status" value="1"/>
</dbReference>
<dbReference type="GO" id="GO:0016746">
    <property type="term" value="F:acyltransferase activity"/>
    <property type="evidence" value="ECO:0007669"/>
    <property type="project" value="UniProtKB-KW"/>
</dbReference>
<dbReference type="GO" id="GO:0005886">
    <property type="term" value="C:plasma membrane"/>
    <property type="evidence" value="ECO:0007669"/>
    <property type="project" value="UniProtKB-SubCell"/>
</dbReference>
<gene>
    <name evidence="7" type="ORF">HMPREF0291_11478</name>
</gene>
<dbReference type="Pfam" id="PF03279">
    <property type="entry name" value="Lip_A_acyltrans"/>
    <property type="match status" value="1"/>
</dbReference>
<dbReference type="EMBL" id="ACLJ02000003">
    <property type="protein sequence ID" value="EFK53821.1"/>
    <property type="molecule type" value="Genomic_DNA"/>
</dbReference>
<dbReference type="RefSeq" id="WP_005289902.1">
    <property type="nucleotide sequence ID" value="NZ_CM000961.1"/>
</dbReference>
<keyword evidence="4" id="KW-0808">Transferase</keyword>
<evidence type="ECO:0000256" key="5">
    <source>
        <dbReference type="ARBA" id="ARBA00023136"/>
    </source>
</evidence>
<evidence type="ECO:0000256" key="2">
    <source>
        <dbReference type="ARBA" id="ARBA00022475"/>
    </source>
</evidence>
<dbReference type="OrthoDB" id="9803456at2"/>
<dbReference type="CDD" id="cd07984">
    <property type="entry name" value="LPLAT_LABLAT-like"/>
    <property type="match status" value="1"/>
</dbReference>
<dbReference type="eggNOG" id="COG1560">
    <property type="taxonomic scope" value="Bacteria"/>
</dbReference>
<name>D7WCE0_9CORY</name>
<evidence type="ECO:0000256" key="6">
    <source>
        <dbReference type="ARBA" id="ARBA00023315"/>
    </source>
</evidence>
<dbReference type="STRING" id="585529.HMPREF0291_11478"/>
<reference evidence="7" key="1">
    <citation type="submission" date="2010-06" db="EMBL/GenBank/DDBJ databases">
        <authorList>
            <person name="Muzny D."/>
            <person name="Qin X."/>
            <person name="Buhay C."/>
            <person name="Dugan-Rocha S."/>
            <person name="Ding Y."/>
            <person name="Chen G."/>
            <person name="Hawes A."/>
            <person name="Holder M."/>
            <person name="Jhangiani S."/>
            <person name="Johnson A."/>
            <person name="Khan Z."/>
            <person name="Li Z."/>
            <person name="Liu W."/>
            <person name="Liu X."/>
            <person name="Perez L."/>
            <person name="Shen H."/>
            <person name="Wang Q."/>
            <person name="Watt J."/>
            <person name="Xi L."/>
            <person name="Xin Y."/>
            <person name="Zhou J."/>
            <person name="Deng J."/>
            <person name="Jiang H."/>
            <person name="Liu Y."/>
            <person name="Qu J."/>
            <person name="Song X.-Z."/>
            <person name="Zhang L."/>
            <person name="Villasana D."/>
            <person name="Johnson A."/>
            <person name="Liu J."/>
            <person name="Liyanage D."/>
            <person name="Lorensuhewa L."/>
            <person name="Robinson T."/>
            <person name="Song A."/>
            <person name="Song B.-B."/>
            <person name="Dinh H."/>
            <person name="Thornton R."/>
            <person name="Coyle M."/>
            <person name="Francisco L."/>
            <person name="Jackson L."/>
            <person name="Javaid M."/>
            <person name="Korchina V."/>
            <person name="Kovar C."/>
            <person name="Mata R."/>
            <person name="Mathew T."/>
            <person name="Ngo R."/>
            <person name="Nguyen L."/>
            <person name="Nguyen N."/>
            <person name="Okwuonu G."/>
            <person name="Ongeri F."/>
            <person name="Pham C."/>
            <person name="Simmons D."/>
            <person name="Wilczek-Boney K."/>
            <person name="Hale W."/>
            <person name="Jakkamsetti A."/>
            <person name="Pham P."/>
            <person name="Ruth R."/>
            <person name="San Lucas F."/>
            <person name="Warren J."/>
            <person name="Zhang J."/>
            <person name="Zhao Z."/>
            <person name="Zhou C."/>
            <person name="Zhu D."/>
            <person name="Lee S."/>
            <person name="Bess C."/>
            <person name="Blankenburg K."/>
            <person name="Forbes L."/>
            <person name="Fu Q."/>
            <person name="Gubbala S."/>
            <person name="Hirani K."/>
            <person name="Jayaseelan J.C."/>
            <person name="Lara F."/>
            <person name="Munidasa M."/>
            <person name="Palculict T."/>
            <person name="Patil S."/>
            <person name="Pu L.-L."/>
            <person name="Saada N."/>
            <person name="Tang L."/>
            <person name="Weissenberger G."/>
            <person name="Zhu Y."/>
            <person name="Hemphill L."/>
            <person name="Shang Y."/>
            <person name="Youmans B."/>
            <person name="Ayvaz T."/>
            <person name="Ross M."/>
            <person name="Santibanez J."/>
            <person name="Aqrawi P."/>
            <person name="Gross S."/>
            <person name="Joshi V."/>
            <person name="Fowler G."/>
            <person name="Nazareth L."/>
            <person name="Reid J."/>
            <person name="Worley K."/>
            <person name="Petrosino J."/>
            <person name="Highlander S."/>
            <person name="Gibbs R."/>
        </authorList>
    </citation>
    <scope>NUCLEOTIDE SEQUENCE [LARGE SCALE GENOMIC DNA]</scope>
    <source>
        <strain evidence="7">ATCC 33030</strain>
    </source>
</reference>
<dbReference type="NCBIfam" id="NF005919">
    <property type="entry name" value="PRK07920.1"/>
    <property type="match status" value="1"/>
</dbReference>
<dbReference type="Proteomes" id="UP000004208">
    <property type="component" value="Unassembled WGS sequence"/>
</dbReference>
<evidence type="ECO:0000313" key="8">
    <source>
        <dbReference type="Proteomes" id="UP000004208"/>
    </source>
</evidence>
<keyword evidence="5" id="KW-0472">Membrane</keyword>
<evidence type="ECO:0000313" key="7">
    <source>
        <dbReference type="EMBL" id="EFK53821.1"/>
    </source>
</evidence>
<sequence>MSKESIGEKLSAAGYIAGWKLVRRMPDPVAVALFNAGADYASGKGTGPEMLRRNLTRVVGAENVTRELVRASIRSYARYWREAFRLPAIAGNEALMARLDEDVTGREYVDATLARGKGLILTLPHSGNWDMAGMWFVQRYGGFTTVAERLKPEVLFDAFVDYRQQLGFNVLAATGEKVPPYQQMKEVLAAGGVVCLMGERDMTPRGVPVSFFGEQATFPAGPAKLALETGAGLHVAHSWFMGTDRDPRWGLSGSPEVEVTTVEETTQRVADLFAANIAAHPQDWHALQPVFLADKKTRKPRTYGE</sequence>
<protein>
    <submittedName>
        <fullName evidence="7">Lipid A biosynthesis (KDO)2-(Lauroyl)-lipid IVA acyltransferase</fullName>
    </submittedName>
</protein>
<evidence type="ECO:0000256" key="4">
    <source>
        <dbReference type="ARBA" id="ARBA00022679"/>
    </source>
</evidence>
<dbReference type="PANTHER" id="PTHR30606:SF10">
    <property type="entry name" value="PHOSPHATIDYLINOSITOL MANNOSIDE ACYLTRANSFERASE"/>
    <property type="match status" value="1"/>
</dbReference>